<dbReference type="GO" id="GO:0005829">
    <property type="term" value="C:cytosol"/>
    <property type="evidence" value="ECO:0007669"/>
    <property type="project" value="TreeGrafter"/>
</dbReference>
<sequence length="911" mass="99750">MSFASGLHVDFEKIQRDYAFLIDCFREVLIESGDAPAARLLDPATAGDGAQDADPERVIQAASVAFQLLRMVEENANAQSRRVLQQKGRLHEDSGSWEQTLRGLGARGLDAAAVADAVDAARVEAVLTAHPTEAKRQTVLEHHRALYLLLVGRENTMYTDQEREALRDRIKASLESLWRTGEIFLEKPDLESERRHVLHFLRHVFPEVLPPLRARLHQAWQAEGLDATVLAERRPWPRVRFGSWVGGDRDGHPFVTAEFTAETLAKLRAGALDLLREKLRVVAVRLSLSDRLQPPPAALTAMVERTAALLGPAGERAVARNPGETWRQALNLMLARLPDGDGPAPYAGAAELAADLAVVEEALRAVGAHRLADDALLPLHDLVETFGFHLARLDIRQNSRFHELGFSQLMTRAGLDGEAFLAADEAGRRAVLDAELQSPRPFTRGGTRGIGPEADAVVACHRVLAKEIAAHGAGGLGALIVSMTRSVSDLLVVYLFAREAGLLEETNEGAVCPLNVVPLFETIDDLERSAAILDDYLGHPMVMRSLRAQAEAWGLDGPLQQVMVGYSDSNKDGGIWASRWGLYRAQEALAEVGRKHGVRIRFFHGRGGSISRGAGPTHRFLKALPPHALNGDLRLTEQGEVISQKYANRITAVHNLELLCAGTVRSTAAARPDADAHPLAPVMDTVSEASRAVYAELLQQDGFMAFFSGATPIDAIEAARIGSRPVRRTGQRTVADLRAIPWVFSWSQSRFYLSGWYGVGSALTRLKDQAPEDHARLAAAVFDWAPLHYVISSVATSLATADVDIMRRYAALVEDAGVRDRLMTLIEEEYARTRDALRDIYGGPLSDTRPRIHQTLELRRPALAQLHDRQVDLLGRWRRARVEQDAETAAVLEGRLLLTVNAIAAGLGATG</sequence>
<keyword evidence="6" id="KW-1185">Reference proteome</keyword>
<dbReference type="GO" id="GO:0006099">
    <property type="term" value="P:tricarboxylic acid cycle"/>
    <property type="evidence" value="ECO:0007669"/>
    <property type="project" value="InterPro"/>
</dbReference>
<dbReference type="OrthoDB" id="9768133at2"/>
<dbReference type="STRING" id="1238182.C882_2798"/>
<comment type="caution">
    <text evidence="5">The sequence shown here is derived from an EMBL/GenBank/DDBJ whole genome shotgun (WGS) entry which is preliminary data.</text>
</comment>
<feature type="active site" evidence="3">
    <location>
        <position position="130"/>
    </location>
</feature>
<gene>
    <name evidence="5" type="ORF">C882_2798</name>
</gene>
<dbReference type="PANTHER" id="PTHR30523">
    <property type="entry name" value="PHOSPHOENOLPYRUVATE CARBOXYLASE"/>
    <property type="match status" value="1"/>
</dbReference>
<organism evidence="5 6">
    <name type="scientific">Caenispirillum salinarum AK4</name>
    <dbReference type="NCBI Taxonomy" id="1238182"/>
    <lineage>
        <taxon>Bacteria</taxon>
        <taxon>Pseudomonadati</taxon>
        <taxon>Pseudomonadota</taxon>
        <taxon>Alphaproteobacteria</taxon>
        <taxon>Rhodospirillales</taxon>
        <taxon>Novispirillaceae</taxon>
        <taxon>Caenispirillum</taxon>
    </lineage>
</organism>
<dbReference type="AlphaFoldDB" id="K9H6X4"/>
<dbReference type="Proteomes" id="UP000009881">
    <property type="component" value="Unassembled WGS sequence"/>
</dbReference>
<dbReference type="PATRIC" id="fig|1238182.3.peg.4349"/>
<dbReference type="PROSITE" id="PS00393">
    <property type="entry name" value="PEPCASE_2"/>
    <property type="match status" value="1"/>
</dbReference>
<keyword evidence="5" id="KW-0670">Pyruvate</keyword>
<dbReference type="InterPro" id="IPR018129">
    <property type="entry name" value="PEP_COase_Lys_AS"/>
</dbReference>
<dbReference type="GO" id="GO:0015977">
    <property type="term" value="P:carbon fixation"/>
    <property type="evidence" value="ECO:0007669"/>
    <property type="project" value="InterPro"/>
</dbReference>
<dbReference type="InterPro" id="IPR015813">
    <property type="entry name" value="Pyrv/PenolPyrv_kinase-like_dom"/>
</dbReference>
<accession>K9H6X4</accession>
<reference evidence="5 6" key="1">
    <citation type="journal article" date="2013" name="Genome Announc.">
        <title>Draft Genome Sequence of an Alphaproteobacterium, Caenispirillum salinarum AK4(T), Isolated from a Solar Saltern.</title>
        <authorList>
            <person name="Khatri I."/>
            <person name="Singh A."/>
            <person name="Korpole S."/>
            <person name="Pinnaka A.K."/>
            <person name="Subramanian S."/>
        </authorList>
    </citation>
    <scope>NUCLEOTIDE SEQUENCE [LARGE SCALE GENOMIC DNA]</scope>
    <source>
        <strain evidence="5 6">AK4</strain>
    </source>
</reference>
<name>K9H6X4_9PROT</name>
<dbReference type="InterPro" id="IPR021135">
    <property type="entry name" value="PEP_COase"/>
</dbReference>
<evidence type="ECO:0000313" key="6">
    <source>
        <dbReference type="Proteomes" id="UP000009881"/>
    </source>
</evidence>
<evidence type="ECO:0000256" key="3">
    <source>
        <dbReference type="PROSITE-ProRule" id="PRU10111"/>
    </source>
</evidence>
<dbReference type="PRINTS" id="PR00150">
    <property type="entry name" value="PEPCARBXLASE"/>
</dbReference>
<dbReference type="Gene3D" id="1.20.1440.90">
    <property type="entry name" value="Phosphoenolpyruvate/pyruvate domain"/>
    <property type="match status" value="1"/>
</dbReference>
<evidence type="ECO:0000256" key="4">
    <source>
        <dbReference type="PROSITE-ProRule" id="PRU10112"/>
    </source>
</evidence>
<dbReference type="EMBL" id="ANHY01000031">
    <property type="protein sequence ID" value="EKV26363.1"/>
    <property type="molecule type" value="Genomic_DNA"/>
</dbReference>
<protein>
    <recommendedName>
        <fullName evidence="2">Phosphoenolpyruvate carboxylase</fullName>
    </recommendedName>
</protein>
<comment type="function">
    <text evidence="1">Forms oxaloacetate, a four-carbon dicarboxylic acid source for the tricarboxylic acid cycle.</text>
</comment>
<feature type="active site" evidence="4">
    <location>
        <position position="571"/>
    </location>
</feature>
<dbReference type="eggNOG" id="COG2352">
    <property type="taxonomic scope" value="Bacteria"/>
</dbReference>
<dbReference type="PROSITE" id="PS00781">
    <property type="entry name" value="PEPCASE_1"/>
    <property type="match status" value="1"/>
</dbReference>
<dbReference type="Pfam" id="PF00311">
    <property type="entry name" value="PEPcase"/>
    <property type="match status" value="1"/>
</dbReference>
<dbReference type="PANTHER" id="PTHR30523:SF32">
    <property type="entry name" value="PHOSPHOENOLPYRUVATE CARBOXYLASE"/>
    <property type="match status" value="1"/>
</dbReference>
<dbReference type="InterPro" id="IPR033129">
    <property type="entry name" value="PEPCASE_His_AS"/>
</dbReference>
<dbReference type="RefSeq" id="WP_009542789.1">
    <property type="nucleotide sequence ID" value="NZ_ANHY01000031.1"/>
</dbReference>
<evidence type="ECO:0000256" key="1">
    <source>
        <dbReference type="ARBA" id="ARBA00003670"/>
    </source>
</evidence>
<evidence type="ECO:0000313" key="5">
    <source>
        <dbReference type="EMBL" id="EKV26363.1"/>
    </source>
</evidence>
<dbReference type="GO" id="GO:0008964">
    <property type="term" value="F:phosphoenolpyruvate carboxylase activity"/>
    <property type="evidence" value="ECO:0007669"/>
    <property type="project" value="InterPro"/>
</dbReference>
<dbReference type="SUPFAM" id="SSF51621">
    <property type="entry name" value="Phosphoenolpyruvate/pyruvate domain"/>
    <property type="match status" value="1"/>
</dbReference>
<evidence type="ECO:0000256" key="2">
    <source>
        <dbReference type="ARBA" id="ARBA00022419"/>
    </source>
</evidence>
<proteinExistence type="predicted"/>